<evidence type="ECO:0000259" key="1">
    <source>
        <dbReference type="PROSITE" id="PS51831"/>
    </source>
</evidence>
<dbReference type="OrthoDB" id="1680582at2"/>
<dbReference type="AlphaFoldDB" id="A0A1Q8R271"/>
<evidence type="ECO:0000313" key="3">
    <source>
        <dbReference type="Proteomes" id="UP000186102"/>
    </source>
</evidence>
<accession>A0A1Q8R271</accession>
<dbReference type="GO" id="GO:0016787">
    <property type="term" value="F:hydrolase activity"/>
    <property type="evidence" value="ECO:0007669"/>
    <property type="project" value="UniProtKB-KW"/>
</dbReference>
<dbReference type="RefSeq" id="WP_075363285.1">
    <property type="nucleotide sequence ID" value="NZ_MLBF01000002.1"/>
</dbReference>
<dbReference type="InterPro" id="IPR006674">
    <property type="entry name" value="HD_domain"/>
</dbReference>
<gene>
    <name evidence="2" type="ORF">DSOL_0483</name>
</gene>
<organism evidence="2 3">
    <name type="scientific">Desulfosporosinus metallidurans</name>
    <dbReference type="NCBI Taxonomy" id="1888891"/>
    <lineage>
        <taxon>Bacteria</taxon>
        <taxon>Bacillati</taxon>
        <taxon>Bacillota</taxon>
        <taxon>Clostridia</taxon>
        <taxon>Eubacteriales</taxon>
        <taxon>Desulfitobacteriaceae</taxon>
        <taxon>Desulfosporosinus</taxon>
    </lineage>
</organism>
<sequence>MKWDFINDLQRIYGYMDHLEEQTIQRDYPMIWERIHATSCAQMGRMLAEMRSVDTEQAALACALHDIGRWVSGRQYDHAPKGEEPVRRFLVEGNVTEETREQIVQAVINHSKKDQIGTALEEIVKDADILDCYWHGEEISKEYHIARLQQALKDLGINPLKEG</sequence>
<dbReference type="Gene3D" id="1.10.3210.10">
    <property type="entry name" value="Hypothetical protein af1432"/>
    <property type="match status" value="1"/>
</dbReference>
<name>A0A1Q8R271_9FIRM</name>
<dbReference type="Pfam" id="PF01966">
    <property type="entry name" value="HD"/>
    <property type="match status" value="1"/>
</dbReference>
<comment type="caution">
    <text evidence="2">The sequence shown here is derived from an EMBL/GenBank/DDBJ whole genome shotgun (WGS) entry which is preliminary data.</text>
</comment>
<feature type="domain" description="HD" evidence="1">
    <location>
        <begin position="33"/>
        <end position="133"/>
    </location>
</feature>
<keyword evidence="3" id="KW-1185">Reference proteome</keyword>
<dbReference type="EMBL" id="MLBF01000002">
    <property type="protein sequence ID" value="OLN33773.1"/>
    <property type="molecule type" value="Genomic_DNA"/>
</dbReference>
<dbReference type="SUPFAM" id="SSF109604">
    <property type="entry name" value="HD-domain/PDEase-like"/>
    <property type="match status" value="1"/>
</dbReference>
<proteinExistence type="predicted"/>
<dbReference type="InterPro" id="IPR003607">
    <property type="entry name" value="HD/PDEase_dom"/>
</dbReference>
<protein>
    <submittedName>
        <fullName evidence="2">Putative HD superfamily hydrolase</fullName>
    </submittedName>
</protein>
<dbReference type="Proteomes" id="UP000186102">
    <property type="component" value="Unassembled WGS sequence"/>
</dbReference>
<keyword evidence="2" id="KW-0378">Hydrolase</keyword>
<dbReference type="CDD" id="cd00077">
    <property type="entry name" value="HDc"/>
    <property type="match status" value="1"/>
</dbReference>
<reference evidence="2 3" key="1">
    <citation type="submission" date="2016-09" db="EMBL/GenBank/DDBJ databases">
        <title>Complete genome of Desulfosporosinus sp. OL.</title>
        <authorList>
            <person name="Mardanov A."/>
            <person name="Beletsky A."/>
            <person name="Panova A."/>
            <person name="Karnachuk O."/>
            <person name="Ravin N."/>
        </authorList>
    </citation>
    <scope>NUCLEOTIDE SEQUENCE [LARGE SCALE GENOMIC DNA]</scope>
    <source>
        <strain evidence="2 3">OL</strain>
    </source>
</reference>
<dbReference type="PROSITE" id="PS51831">
    <property type="entry name" value="HD"/>
    <property type="match status" value="1"/>
</dbReference>
<dbReference type="STRING" id="1888891.DSOL_0483"/>
<evidence type="ECO:0000313" key="2">
    <source>
        <dbReference type="EMBL" id="OLN33773.1"/>
    </source>
</evidence>